<sequence length="294" mass="33077">MIAGLGEWRPPFWLVFALGTGLLGMILVFFDETGYKRSIEVDEQPQRGSGVFARFLRILGIWQLKHHNGYFDGVIESYWNLVVICFKPIIPITIVIYSLIFMWAIGINQSSALLLEVPEAQGGYGLSSKSIGYVYFSPIVAVIIGEGFGHYYNDYLLRRHAKRHNNTFVPEVRLWAIYPMALIMVPGLVLVGQTLEKHLHLVGIIFGWGMYQVGIMVITVAVVAFIYDCYPENPGEVSALIGSSRSLFGFVIGYFQTEWGERQGFDVSFGLQAVIIVVCFGLIAGLHRWGRLIR</sequence>
<reference evidence="1 2" key="1">
    <citation type="journal article" date="2022" name="New Phytol.">
        <title>Ecological generalism drives hyperdiversity of secondary metabolite gene clusters in xylarialean endophytes.</title>
        <authorList>
            <person name="Franco M.E.E."/>
            <person name="Wisecaver J.H."/>
            <person name="Arnold A.E."/>
            <person name="Ju Y.M."/>
            <person name="Slot J.C."/>
            <person name="Ahrendt S."/>
            <person name="Moore L.P."/>
            <person name="Eastman K.E."/>
            <person name="Scott K."/>
            <person name="Konkel Z."/>
            <person name="Mondo S.J."/>
            <person name="Kuo A."/>
            <person name="Hayes R.D."/>
            <person name="Haridas S."/>
            <person name="Andreopoulos B."/>
            <person name="Riley R."/>
            <person name="LaButti K."/>
            <person name="Pangilinan J."/>
            <person name="Lipzen A."/>
            <person name="Amirebrahimi M."/>
            <person name="Yan J."/>
            <person name="Adam C."/>
            <person name="Keymanesh K."/>
            <person name="Ng V."/>
            <person name="Louie K."/>
            <person name="Northen T."/>
            <person name="Drula E."/>
            <person name="Henrissat B."/>
            <person name="Hsieh H.M."/>
            <person name="Youens-Clark K."/>
            <person name="Lutzoni F."/>
            <person name="Miadlikowska J."/>
            <person name="Eastwood D.C."/>
            <person name="Hamelin R.C."/>
            <person name="Grigoriev I.V."/>
            <person name="U'Ren J.M."/>
        </authorList>
    </citation>
    <scope>NUCLEOTIDE SEQUENCE [LARGE SCALE GENOMIC DNA]</scope>
    <source>
        <strain evidence="1 2">ER1909</strain>
    </source>
</reference>
<proteinExistence type="predicted"/>
<keyword evidence="2" id="KW-1185">Reference proteome</keyword>
<evidence type="ECO:0000313" key="2">
    <source>
        <dbReference type="Proteomes" id="UP001497680"/>
    </source>
</evidence>
<comment type="caution">
    <text evidence="1">The sequence shown here is derived from an EMBL/GenBank/DDBJ whole genome shotgun (WGS) entry which is preliminary data.</text>
</comment>
<protein>
    <submittedName>
        <fullName evidence="1">Uncharacterized protein</fullName>
    </submittedName>
</protein>
<dbReference type="Proteomes" id="UP001497680">
    <property type="component" value="Unassembled WGS sequence"/>
</dbReference>
<accession>A0ACC0D451</accession>
<dbReference type="EMBL" id="MU394307">
    <property type="protein sequence ID" value="KAI6087495.1"/>
    <property type="molecule type" value="Genomic_DNA"/>
</dbReference>
<gene>
    <name evidence="1" type="ORF">F4821DRAFT_235950</name>
</gene>
<name>A0ACC0D451_9PEZI</name>
<organism evidence="1 2">
    <name type="scientific">Hypoxylon rubiginosum</name>
    <dbReference type="NCBI Taxonomy" id="110542"/>
    <lineage>
        <taxon>Eukaryota</taxon>
        <taxon>Fungi</taxon>
        <taxon>Dikarya</taxon>
        <taxon>Ascomycota</taxon>
        <taxon>Pezizomycotina</taxon>
        <taxon>Sordariomycetes</taxon>
        <taxon>Xylariomycetidae</taxon>
        <taxon>Xylariales</taxon>
        <taxon>Hypoxylaceae</taxon>
        <taxon>Hypoxylon</taxon>
    </lineage>
</organism>
<evidence type="ECO:0000313" key="1">
    <source>
        <dbReference type="EMBL" id="KAI6087495.1"/>
    </source>
</evidence>